<dbReference type="Proteomes" id="UP001620234">
    <property type="component" value="Unassembled WGS sequence"/>
</dbReference>
<reference evidence="1 2" key="1">
    <citation type="submission" date="2024-11" db="EMBL/GenBank/DDBJ databases">
        <title>The Natural Products Discovery Center: Release of the First 8490 Sequenced Strains for Exploring Actinobacteria Biosynthetic Diversity.</title>
        <authorList>
            <person name="Kalkreuter E."/>
            <person name="Kautsar S.A."/>
            <person name="Yang D."/>
            <person name="Bader C.D."/>
            <person name="Teijaro C.N."/>
            <person name="Fluegel L."/>
            <person name="Davis C.M."/>
            <person name="Simpson J.R."/>
            <person name="Lauterbach L."/>
            <person name="Steele A.D."/>
            <person name="Gui C."/>
            <person name="Meng S."/>
            <person name="Li G."/>
            <person name="Viehrig K."/>
            <person name="Ye F."/>
            <person name="Su P."/>
            <person name="Kiefer A.F."/>
            <person name="Nichols A."/>
            <person name="Cepeda A.J."/>
            <person name="Yan W."/>
            <person name="Fan B."/>
            <person name="Jiang Y."/>
            <person name="Adhikari A."/>
            <person name="Zheng C.-J."/>
            <person name="Schuster L."/>
            <person name="Cowan T.M."/>
            <person name="Smanski M.J."/>
            <person name="Chevrette M.G."/>
            <person name="De Carvalho L.P.S."/>
            <person name="Shen B."/>
        </authorList>
    </citation>
    <scope>NUCLEOTIDE SEQUENCE [LARGE SCALE GENOMIC DNA]</scope>
    <source>
        <strain evidence="1 2">NPDC077433</strain>
    </source>
</reference>
<proteinExistence type="predicted"/>
<gene>
    <name evidence="1" type="ORF">ACI2I3_00220</name>
</gene>
<dbReference type="EMBL" id="JBJDPD010000001">
    <property type="protein sequence ID" value="MFK3999757.1"/>
    <property type="molecule type" value="Genomic_DNA"/>
</dbReference>
<keyword evidence="2" id="KW-1185">Reference proteome</keyword>
<evidence type="ECO:0000313" key="1">
    <source>
        <dbReference type="EMBL" id="MFK3999757.1"/>
    </source>
</evidence>
<comment type="caution">
    <text evidence="1">The sequence shown here is derived from an EMBL/GenBank/DDBJ whole genome shotgun (WGS) entry which is preliminary data.</text>
</comment>
<organism evidence="1 2">
    <name type="scientific">Psychrobacter namhaensis</name>
    <dbReference type="NCBI Taxonomy" id="292734"/>
    <lineage>
        <taxon>Bacteria</taxon>
        <taxon>Pseudomonadati</taxon>
        <taxon>Pseudomonadota</taxon>
        <taxon>Gammaproteobacteria</taxon>
        <taxon>Moraxellales</taxon>
        <taxon>Moraxellaceae</taxon>
        <taxon>Psychrobacter</taxon>
    </lineage>
</organism>
<evidence type="ECO:0000313" key="2">
    <source>
        <dbReference type="Proteomes" id="UP001620234"/>
    </source>
</evidence>
<sequence length="171" mass="18944">MKTTPLAEKLPDTIDPNLDLDKVKKECQKLVKKRARVSAGVAIVPVPFFDVAVDAGMLTQLVPEISERFGLIEDRKSAIDLQSKEVHWRAVKDRTVDFAGLMATRGLVKKTIQTFGGRIAAKQVTKFVPLGGQLVAATMGYTIFKKIANDHINDCYKLAKDIQKKQHGKNV</sequence>
<dbReference type="RefSeq" id="WP_193006237.1">
    <property type="nucleotide sequence ID" value="NZ_CAJHAK010000003.1"/>
</dbReference>
<evidence type="ECO:0008006" key="3">
    <source>
        <dbReference type="Google" id="ProtNLM"/>
    </source>
</evidence>
<protein>
    <recommendedName>
        <fullName evidence="3">DUF697 domain-containing protein</fullName>
    </recommendedName>
</protein>
<accession>A0ABW8L4D3</accession>
<name>A0ABW8L4D3_9GAMM</name>